<feature type="compositionally biased region" description="Basic and acidic residues" evidence="6">
    <location>
        <begin position="65"/>
        <end position="78"/>
    </location>
</feature>
<dbReference type="GO" id="GO:0005634">
    <property type="term" value="C:nucleus"/>
    <property type="evidence" value="ECO:0007669"/>
    <property type="project" value="UniProtKB-SubCell"/>
</dbReference>
<dbReference type="GO" id="GO:0006351">
    <property type="term" value="P:DNA-templated transcription"/>
    <property type="evidence" value="ECO:0007669"/>
    <property type="project" value="InterPro"/>
</dbReference>
<feature type="region of interest" description="Disordered" evidence="6">
    <location>
        <begin position="1"/>
        <end position="102"/>
    </location>
</feature>
<dbReference type="Pfam" id="PF04082">
    <property type="entry name" value="Fungal_trans"/>
    <property type="match status" value="1"/>
</dbReference>
<feature type="compositionally biased region" description="Polar residues" evidence="6">
    <location>
        <begin position="46"/>
        <end position="59"/>
    </location>
</feature>
<feature type="compositionally biased region" description="Basic residues" evidence="6">
    <location>
        <begin position="1"/>
        <end position="12"/>
    </location>
</feature>
<gene>
    <name evidence="8" type="ORF">FALBO_15843</name>
</gene>
<evidence type="ECO:0000256" key="2">
    <source>
        <dbReference type="ARBA" id="ARBA00023015"/>
    </source>
</evidence>
<keyword evidence="5" id="KW-0539">Nucleus</keyword>
<organism evidence="8 9">
    <name type="scientific">Fusarium albosuccineum</name>
    <dbReference type="NCBI Taxonomy" id="1237068"/>
    <lineage>
        <taxon>Eukaryota</taxon>
        <taxon>Fungi</taxon>
        <taxon>Dikarya</taxon>
        <taxon>Ascomycota</taxon>
        <taxon>Pezizomycotina</taxon>
        <taxon>Sordariomycetes</taxon>
        <taxon>Hypocreomycetidae</taxon>
        <taxon>Hypocreales</taxon>
        <taxon>Nectriaceae</taxon>
        <taxon>Fusarium</taxon>
        <taxon>Fusarium decemcellulare species complex</taxon>
    </lineage>
</organism>
<evidence type="ECO:0000256" key="5">
    <source>
        <dbReference type="ARBA" id="ARBA00023242"/>
    </source>
</evidence>
<accession>A0A8H4KRC9</accession>
<evidence type="ECO:0000256" key="3">
    <source>
        <dbReference type="ARBA" id="ARBA00023125"/>
    </source>
</evidence>
<keyword evidence="4" id="KW-0804">Transcription</keyword>
<dbReference type="AlphaFoldDB" id="A0A8H4KRC9"/>
<evidence type="ECO:0000256" key="6">
    <source>
        <dbReference type="SAM" id="MobiDB-lite"/>
    </source>
</evidence>
<dbReference type="SMART" id="SM00906">
    <property type="entry name" value="Fungal_trans"/>
    <property type="match status" value="1"/>
</dbReference>
<feature type="domain" description="Xylanolytic transcriptional activator regulatory" evidence="7">
    <location>
        <begin position="297"/>
        <end position="370"/>
    </location>
</feature>
<proteinExistence type="predicted"/>
<dbReference type="GO" id="GO:0045944">
    <property type="term" value="P:positive regulation of transcription by RNA polymerase II"/>
    <property type="evidence" value="ECO:0007669"/>
    <property type="project" value="TreeGrafter"/>
</dbReference>
<reference evidence="8 9" key="1">
    <citation type="submission" date="2020-01" db="EMBL/GenBank/DDBJ databases">
        <title>Identification and distribution of gene clusters putatively required for synthesis of sphingolipid metabolism inhibitors in phylogenetically diverse species of the filamentous fungus Fusarium.</title>
        <authorList>
            <person name="Kim H.-S."/>
            <person name="Busman M."/>
            <person name="Brown D.W."/>
            <person name="Divon H."/>
            <person name="Uhlig S."/>
            <person name="Proctor R.H."/>
        </authorList>
    </citation>
    <scope>NUCLEOTIDE SEQUENCE [LARGE SCALE GENOMIC DNA]</scope>
    <source>
        <strain evidence="8 9">NRRL 20459</strain>
    </source>
</reference>
<dbReference type="InterPro" id="IPR051711">
    <property type="entry name" value="Stress_Response_Reg"/>
</dbReference>
<dbReference type="GO" id="GO:0043565">
    <property type="term" value="F:sequence-specific DNA binding"/>
    <property type="evidence" value="ECO:0007669"/>
    <property type="project" value="TreeGrafter"/>
</dbReference>
<dbReference type="Proteomes" id="UP000554235">
    <property type="component" value="Unassembled WGS sequence"/>
</dbReference>
<dbReference type="EMBL" id="JAADYS010002817">
    <property type="protein sequence ID" value="KAF4454343.1"/>
    <property type="molecule type" value="Genomic_DNA"/>
</dbReference>
<evidence type="ECO:0000256" key="4">
    <source>
        <dbReference type="ARBA" id="ARBA00023163"/>
    </source>
</evidence>
<dbReference type="GO" id="GO:0008270">
    <property type="term" value="F:zinc ion binding"/>
    <property type="evidence" value="ECO:0007669"/>
    <property type="project" value="InterPro"/>
</dbReference>
<evidence type="ECO:0000313" key="8">
    <source>
        <dbReference type="EMBL" id="KAF4454343.1"/>
    </source>
</evidence>
<keyword evidence="9" id="KW-1185">Reference proteome</keyword>
<evidence type="ECO:0000259" key="7">
    <source>
        <dbReference type="SMART" id="SM00906"/>
    </source>
</evidence>
<evidence type="ECO:0000313" key="9">
    <source>
        <dbReference type="Proteomes" id="UP000554235"/>
    </source>
</evidence>
<protein>
    <submittedName>
        <fullName evidence="8">Proline utilization trans-activator</fullName>
    </submittedName>
</protein>
<comment type="caution">
    <text evidence="8">The sequence shown here is derived from an EMBL/GenBank/DDBJ whole genome shotgun (WGS) entry which is preliminary data.</text>
</comment>
<dbReference type="InterPro" id="IPR007219">
    <property type="entry name" value="XnlR_reg_dom"/>
</dbReference>
<dbReference type="PANTHER" id="PTHR47540:SF6">
    <property type="entry name" value="ZN(II)2CYS6 TRANSCRIPTION FACTOR (EUROFUNG)"/>
    <property type="match status" value="1"/>
</dbReference>
<keyword evidence="3" id="KW-0238">DNA-binding</keyword>
<feature type="compositionally biased region" description="Polar residues" evidence="6">
    <location>
        <begin position="79"/>
        <end position="90"/>
    </location>
</feature>
<sequence>MGKQNRVRKRAPKAYLNELETRAASSDRPSSGAGVTLPSDRRLPESLNSQTKPDNNNTLLEADDEHGSSRSQLGEHGHTQSPSIVRSGLTTRRESPDAPLMNPFAVDRSSYFRDTNGRPVHLGTSSNWSFGTRVLATVYENVMHAPLPPDNLLFDAQSYDLGWDGKQHGPPEADTRHMVLPSADYALFLINSFKFHCGNLFHLYEEERFMEKFSLYHENAADQSSLWFVHYLLILAFGKAFVVHSSKATKPPGAEWFVQAMKLLPSFILYGGDHIELVQVLCCAALYLHCLDFRAAAYRMIGQALRVALEDGMHTEMCSQNVDDPRAQRCRRAWWTVYMLDRQMSSLMGVPMGISDDAISAALPVFLEHPQKAMAVDIQIRLSRALAQILDSGLITSSALMALFLQSKMGHSNPDLIQSVRSGNIRALLLICIESAQQMLVVLATLQGQSLLDSFLRFDLDAIFTSTIAILIAAAIDPSLVRGHTLWSQHSHSMLNEMTSRGNRVAFRVQSELKLLEDLLDRLPGSPPQDDDNSHLSSTRTPTFISMAQTHDSLSPGDLYIDEFNLQDGYTTEQLISLANSIDIDSLDWL</sequence>
<dbReference type="CDD" id="cd12148">
    <property type="entry name" value="fungal_TF_MHR"/>
    <property type="match status" value="1"/>
</dbReference>
<keyword evidence="2" id="KW-0805">Transcription regulation</keyword>
<comment type="subcellular location">
    <subcellularLocation>
        <location evidence="1">Nucleus</location>
    </subcellularLocation>
</comment>
<dbReference type="PANTHER" id="PTHR47540">
    <property type="entry name" value="THIAMINE REPRESSIBLE GENES REGULATORY PROTEIN THI5"/>
    <property type="match status" value="1"/>
</dbReference>
<name>A0A8H4KRC9_9HYPO</name>
<dbReference type="OrthoDB" id="3266505at2759"/>
<evidence type="ECO:0000256" key="1">
    <source>
        <dbReference type="ARBA" id="ARBA00004123"/>
    </source>
</evidence>